<keyword evidence="5" id="KW-0472">Membrane</keyword>
<evidence type="ECO:0000256" key="3">
    <source>
        <dbReference type="ARBA" id="ARBA00022729"/>
    </source>
</evidence>
<dbReference type="eggNOG" id="ENOG502SD7M">
    <property type="taxonomic scope" value="Eukaryota"/>
</dbReference>
<dbReference type="GO" id="GO:0005576">
    <property type="term" value="C:extracellular region"/>
    <property type="evidence" value="ECO:0007669"/>
    <property type="project" value="UniProtKB-SubCell"/>
</dbReference>
<organism evidence="8 9">
    <name type="scientific">Stereum hirsutum (strain FP-91666)</name>
    <name type="common">White-rot fungus</name>
    <dbReference type="NCBI Taxonomy" id="721885"/>
    <lineage>
        <taxon>Eukaryota</taxon>
        <taxon>Fungi</taxon>
        <taxon>Dikarya</taxon>
        <taxon>Basidiomycota</taxon>
        <taxon>Agaricomycotina</taxon>
        <taxon>Agaricomycetes</taxon>
        <taxon>Russulales</taxon>
        <taxon>Stereaceae</taxon>
        <taxon>Stereum</taxon>
    </lineage>
</organism>
<comment type="subcellular location">
    <subcellularLocation>
        <location evidence="1">Secreted</location>
    </subcellularLocation>
</comment>
<evidence type="ECO:0000259" key="7">
    <source>
        <dbReference type="PROSITE" id="PS52012"/>
    </source>
</evidence>
<keyword evidence="4" id="KW-1015">Disulfide bond</keyword>
<dbReference type="EMBL" id="JH687404">
    <property type="protein sequence ID" value="EIM79465.1"/>
    <property type="molecule type" value="Genomic_DNA"/>
</dbReference>
<dbReference type="Pfam" id="PF05730">
    <property type="entry name" value="CFEM"/>
    <property type="match status" value="1"/>
</dbReference>
<dbReference type="PROSITE" id="PS52012">
    <property type="entry name" value="CFEM"/>
    <property type="match status" value="1"/>
</dbReference>
<feature type="chain" id="PRO_5004455203" description="CFEM domain-containing protein" evidence="6">
    <location>
        <begin position="20"/>
        <end position="183"/>
    </location>
</feature>
<dbReference type="AlphaFoldDB" id="R7RX76"/>
<keyword evidence="5" id="KW-0812">Transmembrane</keyword>
<keyword evidence="9" id="KW-1185">Reference proteome</keyword>
<feature type="signal peptide" evidence="6">
    <location>
        <begin position="1"/>
        <end position="19"/>
    </location>
</feature>
<feature type="transmembrane region" description="Helical" evidence="5">
    <location>
        <begin position="159"/>
        <end position="182"/>
    </location>
</feature>
<evidence type="ECO:0000256" key="2">
    <source>
        <dbReference type="ARBA" id="ARBA00022525"/>
    </source>
</evidence>
<evidence type="ECO:0000313" key="8">
    <source>
        <dbReference type="EMBL" id="EIM79465.1"/>
    </source>
</evidence>
<evidence type="ECO:0000256" key="6">
    <source>
        <dbReference type="SAM" id="SignalP"/>
    </source>
</evidence>
<name>R7RX76_STEHR</name>
<sequence>MIFTGALFVLGFAISGVTAQSGTSSAIPTAAPSGITTCIINCSTQAAASGGCSSFTELSCVCTSTAFQDAASACLQANCTSAEQQAALQLQSQECASITSGSASATATSPASSASSVISSAVSGTSSIASGASSSASSAASSASSAASSSSAAGGRVELIGRGGVMGVLVAFSGIVAGMVLVL</sequence>
<evidence type="ECO:0000256" key="5">
    <source>
        <dbReference type="SAM" id="Phobius"/>
    </source>
</evidence>
<dbReference type="InterPro" id="IPR008427">
    <property type="entry name" value="Extracellular_membr_CFEM_dom"/>
</dbReference>
<reference evidence="9" key="1">
    <citation type="journal article" date="2012" name="Science">
        <title>The Paleozoic origin of enzymatic lignin decomposition reconstructed from 31 fungal genomes.</title>
        <authorList>
            <person name="Floudas D."/>
            <person name="Binder M."/>
            <person name="Riley R."/>
            <person name="Barry K."/>
            <person name="Blanchette R.A."/>
            <person name="Henrissat B."/>
            <person name="Martinez A.T."/>
            <person name="Otillar R."/>
            <person name="Spatafora J.W."/>
            <person name="Yadav J.S."/>
            <person name="Aerts A."/>
            <person name="Benoit I."/>
            <person name="Boyd A."/>
            <person name="Carlson A."/>
            <person name="Copeland A."/>
            <person name="Coutinho P.M."/>
            <person name="de Vries R.P."/>
            <person name="Ferreira P."/>
            <person name="Findley K."/>
            <person name="Foster B."/>
            <person name="Gaskell J."/>
            <person name="Glotzer D."/>
            <person name="Gorecki P."/>
            <person name="Heitman J."/>
            <person name="Hesse C."/>
            <person name="Hori C."/>
            <person name="Igarashi K."/>
            <person name="Jurgens J.A."/>
            <person name="Kallen N."/>
            <person name="Kersten P."/>
            <person name="Kohler A."/>
            <person name="Kuees U."/>
            <person name="Kumar T.K.A."/>
            <person name="Kuo A."/>
            <person name="LaButti K."/>
            <person name="Larrondo L.F."/>
            <person name="Lindquist E."/>
            <person name="Ling A."/>
            <person name="Lombard V."/>
            <person name="Lucas S."/>
            <person name="Lundell T."/>
            <person name="Martin R."/>
            <person name="McLaughlin D.J."/>
            <person name="Morgenstern I."/>
            <person name="Morin E."/>
            <person name="Murat C."/>
            <person name="Nagy L.G."/>
            <person name="Nolan M."/>
            <person name="Ohm R.A."/>
            <person name="Patyshakuliyeva A."/>
            <person name="Rokas A."/>
            <person name="Ruiz-Duenas F.J."/>
            <person name="Sabat G."/>
            <person name="Salamov A."/>
            <person name="Samejima M."/>
            <person name="Schmutz J."/>
            <person name="Slot J.C."/>
            <person name="St John F."/>
            <person name="Stenlid J."/>
            <person name="Sun H."/>
            <person name="Sun S."/>
            <person name="Syed K."/>
            <person name="Tsang A."/>
            <person name="Wiebenga A."/>
            <person name="Young D."/>
            <person name="Pisabarro A."/>
            <person name="Eastwood D.C."/>
            <person name="Martin F."/>
            <person name="Cullen D."/>
            <person name="Grigoriev I.V."/>
            <person name="Hibbett D.S."/>
        </authorList>
    </citation>
    <scope>NUCLEOTIDE SEQUENCE [LARGE SCALE GENOMIC DNA]</scope>
    <source>
        <strain evidence="9">FP-91666</strain>
    </source>
</reference>
<dbReference type="OrthoDB" id="4505683at2759"/>
<protein>
    <recommendedName>
        <fullName evidence="7">CFEM domain-containing protein</fullName>
    </recommendedName>
</protein>
<evidence type="ECO:0000256" key="4">
    <source>
        <dbReference type="ARBA" id="ARBA00023157"/>
    </source>
</evidence>
<keyword evidence="3 6" id="KW-0732">Signal</keyword>
<evidence type="ECO:0000256" key="1">
    <source>
        <dbReference type="ARBA" id="ARBA00004613"/>
    </source>
</evidence>
<dbReference type="RefSeq" id="XP_007311423.1">
    <property type="nucleotide sequence ID" value="XM_007311361.1"/>
</dbReference>
<dbReference type="Proteomes" id="UP000053927">
    <property type="component" value="Unassembled WGS sequence"/>
</dbReference>
<dbReference type="OMA" id="LMANCTQ"/>
<keyword evidence="2" id="KW-0964">Secreted</keyword>
<dbReference type="SMART" id="SM00747">
    <property type="entry name" value="CFEM"/>
    <property type="match status" value="1"/>
</dbReference>
<evidence type="ECO:0000313" key="9">
    <source>
        <dbReference type="Proteomes" id="UP000053927"/>
    </source>
</evidence>
<dbReference type="KEGG" id="shs:STEHIDRAFT_150951"/>
<dbReference type="GeneID" id="18800133"/>
<accession>R7RX76</accession>
<proteinExistence type="predicted"/>
<keyword evidence="5" id="KW-1133">Transmembrane helix</keyword>
<feature type="domain" description="CFEM" evidence="7">
    <location>
        <begin position="10"/>
        <end position="122"/>
    </location>
</feature>
<gene>
    <name evidence="8" type="ORF">STEHIDRAFT_150951</name>
</gene>